<proteinExistence type="predicted"/>
<organism evidence="3 4">
    <name type="scientific">Ambrosia artemisiifolia</name>
    <name type="common">Common ragweed</name>
    <dbReference type="NCBI Taxonomy" id="4212"/>
    <lineage>
        <taxon>Eukaryota</taxon>
        <taxon>Viridiplantae</taxon>
        <taxon>Streptophyta</taxon>
        <taxon>Embryophyta</taxon>
        <taxon>Tracheophyta</taxon>
        <taxon>Spermatophyta</taxon>
        <taxon>Magnoliopsida</taxon>
        <taxon>eudicotyledons</taxon>
        <taxon>Gunneridae</taxon>
        <taxon>Pentapetalae</taxon>
        <taxon>asterids</taxon>
        <taxon>campanulids</taxon>
        <taxon>Asterales</taxon>
        <taxon>Asteraceae</taxon>
        <taxon>Asteroideae</taxon>
        <taxon>Heliantheae alliance</taxon>
        <taxon>Heliantheae</taxon>
        <taxon>Ambrosia</taxon>
    </lineage>
</organism>
<accession>A0AAD5GJ81</accession>
<keyword evidence="4" id="KW-1185">Reference proteome</keyword>
<reference evidence="3" key="1">
    <citation type="submission" date="2022-06" db="EMBL/GenBank/DDBJ databases">
        <title>Uncovering the hologenomic basis of an extraordinary plant invasion.</title>
        <authorList>
            <person name="Bieker V.C."/>
            <person name="Martin M.D."/>
            <person name="Gilbert T."/>
            <person name="Hodgins K."/>
            <person name="Battlay P."/>
            <person name="Petersen B."/>
            <person name="Wilson J."/>
        </authorList>
    </citation>
    <scope>NUCLEOTIDE SEQUENCE</scope>
    <source>
        <strain evidence="3">AA19_3_7</strain>
        <tissue evidence="3">Leaf</tissue>
    </source>
</reference>
<keyword evidence="2" id="KW-1133">Transmembrane helix</keyword>
<dbReference type="PANTHER" id="PTHR35297:SF2">
    <property type="entry name" value="PROTEIN, PUTATIVE-RELATED"/>
    <property type="match status" value="1"/>
</dbReference>
<evidence type="ECO:0000256" key="1">
    <source>
        <dbReference type="SAM" id="MobiDB-lite"/>
    </source>
</evidence>
<comment type="caution">
    <text evidence="3">The sequence shown here is derived from an EMBL/GenBank/DDBJ whole genome shotgun (WGS) entry which is preliminary data.</text>
</comment>
<gene>
    <name evidence="3" type="ORF">M8C21_018227</name>
</gene>
<evidence type="ECO:0000256" key="2">
    <source>
        <dbReference type="SAM" id="Phobius"/>
    </source>
</evidence>
<dbReference type="AlphaFoldDB" id="A0AAD5GJ81"/>
<evidence type="ECO:0000313" key="4">
    <source>
        <dbReference type="Proteomes" id="UP001206925"/>
    </source>
</evidence>
<feature type="transmembrane region" description="Helical" evidence="2">
    <location>
        <begin position="40"/>
        <end position="57"/>
    </location>
</feature>
<dbReference type="EMBL" id="JAMZMK010007432">
    <property type="protein sequence ID" value="KAI7744835.1"/>
    <property type="molecule type" value="Genomic_DNA"/>
</dbReference>
<feature type="region of interest" description="Disordered" evidence="1">
    <location>
        <begin position="1"/>
        <end position="28"/>
    </location>
</feature>
<dbReference type="Proteomes" id="UP001206925">
    <property type="component" value="Unassembled WGS sequence"/>
</dbReference>
<dbReference type="PANTHER" id="PTHR35297">
    <property type="entry name" value="PROTEIN, PUTATIVE-RELATED"/>
    <property type="match status" value="1"/>
</dbReference>
<name>A0AAD5GJ81_AMBAR</name>
<evidence type="ECO:0000313" key="3">
    <source>
        <dbReference type="EMBL" id="KAI7744835.1"/>
    </source>
</evidence>
<protein>
    <submittedName>
        <fullName evidence="3">Uncharacterized protein</fullName>
    </submittedName>
</protein>
<keyword evidence="2" id="KW-0472">Membrane</keyword>
<keyword evidence="2" id="KW-0812">Transmembrane</keyword>
<sequence>MHRQSLGSPASKLHSHSDGNGMIISDDHRKDKLPSCSTRLVHLIPVLTFLCFLILYLSSHDPSRKDLAHFTGLPTFSSNKNVIDSIEVEDNLQGLIEIRSMRNLQQQEEEEQHHRRLHRKFGQ</sequence>